<sequence>AGAMGKVQCQRIGCDALFSPDQNDDEKACCYHPGPLFHDGGKQWSCCKQQSHDFSLFLSIPGCTHGKHTSEKPKPAPKPSKTLPQGDASNTNCLRCKQGFYCSDHAPSKDVEKPAAKEASQSSVQAAPAALPNVIDLDAKRTCRNKGCGKAFTERENHETACSYHPGPAVFHDRSRGWACCDVHVKEFDEFLEIPPCSKGWHSSQ</sequence>
<dbReference type="PROSITE" id="PS51401">
    <property type="entry name" value="CHORD"/>
    <property type="match status" value="2"/>
</dbReference>
<gene>
    <name evidence="6" type="ORF">SELMODRAFT_98890</name>
</gene>
<dbReference type="Gramene" id="EFJ25752">
    <property type="protein sequence ID" value="EFJ25752"/>
    <property type="gene ID" value="SELMODRAFT_98890"/>
</dbReference>
<organism evidence="7">
    <name type="scientific">Selaginella moellendorffii</name>
    <name type="common">Spikemoss</name>
    <dbReference type="NCBI Taxonomy" id="88036"/>
    <lineage>
        <taxon>Eukaryota</taxon>
        <taxon>Viridiplantae</taxon>
        <taxon>Streptophyta</taxon>
        <taxon>Embryophyta</taxon>
        <taxon>Tracheophyta</taxon>
        <taxon>Lycopodiopsida</taxon>
        <taxon>Selaginellales</taxon>
        <taxon>Selaginellaceae</taxon>
        <taxon>Selaginella</taxon>
    </lineage>
</organism>
<reference evidence="6 7" key="1">
    <citation type="journal article" date="2011" name="Science">
        <title>The Selaginella genome identifies genetic changes associated with the evolution of vascular plants.</title>
        <authorList>
            <person name="Banks J.A."/>
            <person name="Nishiyama T."/>
            <person name="Hasebe M."/>
            <person name="Bowman J.L."/>
            <person name="Gribskov M."/>
            <person name="dePamphilis C."/>
            <person name="Albert V.A."/>
            <person name="Aono N."/>
            <person name="Aoyama T."/>
            <person name="Ambrose B.A."/>
            <person name="Ashton N.W."/>
            <person name="Axtell M.J."/>
            <person name="Barker E."/>
            <person name="Barker M.S."/>
            <person name="Bennetzen J.L."/>
            <person name="Bonawitz N.D."/>
            <person name="Chapple C."/>
            <person name="Cheng C."/>
            <person name="Correa L.G."/>
            <person name="Dacre M."/>
            <person name="DeBarry J."/>
            <person name="Dreyer I."/>
            <person name="Elias M."/>
            <person name="Engstrom E.M."/>
            <person name="Estelle M."/>
            <person name="Feng L."/>
            <person name="Finet C."/>
            <person name="Floyd S.K."/>
            <person name="Frommer W.B."/>
            <person name="Fujita T."/>
            <person name="Gramzow L."/>
            <person name="Gutensohn M."/>
            <person name="Harholt J."/>
            <person name="Hattori M."/>
            <person name="Heyl A."/>
            <person name="Hirai T."/>
            <person name="Hiwatashi Y."/>
            <person name="Ishikawa M."/>
            <person name="Iwata M."/>
            <person name="Karol K.G."/>
            <person name="Koehler B."/>
            <person name="Kolukisaoglu U."/>
            <person name="Kubo M."/>
            <person name="Kurata T."/>
            <person name="Lalonde S."/>
            <person name="Li K."/>
            <person name="Li Y."/>
            <person name="Litt A."/>
            <person name="Lyons E."/>
            <person name="Manning G."/>
            <person name="Maruyama T."/>
            <person name="Michael T.P."/>
            <person name="Mikami K."/>
            <person name="Miyazaki S."/>
            <person name="Morinaga S."/>
            <person name="Murata T."/>
            <person name="Mueller-Roeber B."/>
            <person name="Nelson D.R."/>
            <person name="Obara M."/>
            <person name="Oguri Y."/>
            <person name="Olmstead R.G."/>
            <person name="Onodera N."/>
            <person name="Petersen B.L."/>
            <person name="Pils B."/>
            <person name="Prigge M."/>
            <person name="Rensing S.A."/>
            <person name="Riano-Pachon D.M."/>
            <person name="Roberts A.W."/>
            <person name="Sato Y."/>
            <person name="Scheller H.V."/>
            <person name="Schulz B."/>
            <person name="Schulz C."/>
            <person name="Shakirov E.V."/>
            <person name="Shibagaki N."/>
            <person name="Shinohara N."/>
            <person name="Shippen D.E."/>
            <person name="Soerensen I."/>
            <person name="Sotooka R."/>
            <person name="Sugimoto N."/>
            <person name="Sugita M."/>
            <person name="Sumikawa N."/>
            <person name="Tanurdzic M."/>
            <person name="Theissen G."/>
            <person name="Ulvskov P."/>
            <person name="Wakazuki S."/>
            <person name="Weng J.K."/>
            <person name="Willats W.W."/>
            <person name="Wipf D."/>
            <person name="Wolf P.G."/>
            <person name="Yang L."/>
            <person name="Zimmer A.D."/>
            <person name="Zhu Q."/>
            <person name="Mitros T."/>
            <person name="Hellsten U."/>
            <person name="Loque D."/>
            <person name="Otillar R."/>
            <person name="Salamov A."/>
            <person name="Schmutz J."/>
            <person name="Shapiro H."/>
            <person name="Lindquist E."/>
            <person name="Lucas S."/>
            <person name="Rokhsar D."/>
            <person name="Grigoriev I.V."/>
        </authorList>
    </citation>
    <scope>NUCLEOTIDE SEQUENCE [LARGE SCALE GENOMIC DNA]</scope>
</reference>
<proteinExistence type="predicted"/>
<dbReference type="FunFam" id="4.10.1130.20:FF:000003">
    <property type="entry name" value="Cysteine and histidine-rich domain-containing protein RAR1"/>
    <property type="match status" value="1"/>
</dbReference>
<evidence type="ECO:0000256" key="2">
    <source>
        <dbReference type="ARBA" id="ARBA00022737"/>
    </source>
</evidence>
<evidence type="ECO:0000256" key="1">
    <source>
        <dbReference type="ARBA" id="ARBA00022723"/>
    </source>
</evidence>
<dbReference type="InterPro" id="IPR007051">
    <property type="entry name" value="CHORD_dom"/>
</dbReference>
<dbReference type="Pfam" id="PF04968">
    <property type="entry name" value="CHORD"/>
    <property type="match status" value="2"/>
</dbReference>
<evidence type="ECO:0000313" key="7">
    <source>
        <dbReference type="Proteomes" id="UP000001514"/>
    </source>
</evidence>
<accession>D8RPW3</accession>
<protein>
    <recommendedName>
        <fullName evidence="5">CHORD domain-containing protein</fullName>
    </recommendedName>
</protein>
<dbReference type="InterPro" id="IPR043316">
    <property type="entry name" value="RAR1"/>
</dbReference>
<evidence type="ECO:0000259" key="5">
    <source>
        <dbReference type="PROSITE" id="PS51401"/>
    </source>
</evidence>
<evidence type="ECO:0000256" key="3">
    <source>
        <dbReference type="ARBA" id="ARBA00022833"/>
    </source>
</evidence>
<dbReference type="eggNOG" id="KOG1667">
    <property type="taxonomic scope" value="Eukaryota"/>
</dbReference>
<feature type="region of interest" description="Disordered" evidence="4">
    <location>
        <begin position="67"/>
        <end position="87"/>
    </location>
</feature>
<dbReference type="GO" id="GO:0046872">
    <property type="term" value="F:metal ion binding"/>
    <property type="evidence" value="ECO:0007669"/>
    <property type="project" value="UniProtKB-KW"/>
</dbReference>
<keyword evidence="2" id="KW-0677">Repeat</keyword>
<dbReference type="EMBL" id="GL377586">
    <property type="protein sequence ID" value="EFJ25752.1"/>
    <property type="molecule type" value="Genomic_DNA"/>
</dbReference>
<keyword evidence="1" id="KW-0479">Metal-binding</keyword>
<keyword evidence="7" id="KW-1185">Reference proteome</keyword>
<dbReference type="PANTHER" id="PTHR47895:SF2">
    <property type="entry name" value="CYSTEINE AND HISTIDINE-RICH DOMAIN-CONTAINING PROTEIN RAR1"/>
    <property type="match status" value="1"/>
</dbReference>
<keyword evidence="3" id="KW-0862">Zinc</keyword>
<dbReference type="AlphaFoldDB" id="D8RPW3"/>
<feature type="domain" description="CHORD" evidence="5">
    <location>
        <begin position="143"/>
        <end position="202"/>
    </location>
</feature>
<dbReference type="PANTHER" id="PTHR47895">
    <property type="entry name" value="CYSTEINE AND HISTIDINE-RICH DOMAIN-CONTAINING PROTEIN RAR1"/>
    <property type="match status" value="1"/>
</dbReference>
<name>D8RPW3_SELML</name>
<feature type="non-terminal residue" evidence="6">
    <location>
        <position position="1"/>
    </location>
</feature>
<dbReference type="OMA" id="PEGSCTY"/>
<dbReference type="STRING" id="88036.D8RPW3"/>
<dbReference type="Proteomes" id="UP000001514">
    <property type="component" value="Unassembled WGS sequence"/>
</dbReference>
<dbReference type="InParanoid" id="D8RPW3"/>
<dbReference type="FunCoup" id="D8RPW3">
    <property type="interactions" value="3682"/>
</dbReference>
<dbReference type="HOGENOM" id="CLU_040079_2_0_1"/>
<dbReference type="Gene3D" id="4.10.1130.20">
    <property type="match status" value="2"/>
</dbReference>
<evidence type="ECO:0000313" key="6">
    <source>
        <dbReference type="EMBL" id="EFJ25752.1"/>
    </source>
</evidence>
<dbReference type="KEGG" id="smo:SELMODRAFT_98890"/>
<feature type="domain" description="CHORD" evidence="5">
    <location>
        <begin position="9"/>
        <end position="68"/>
    </location>
</feature>
<evidence type="ECO:0000256" key="4">
    <source>
        <dbReference type="SAM" id="MobiDB-lite"/>
    </source>
</evidence>